<dbReference type="InterPro" id="IPR036056">
    <property type="entry name" value="Fibrinogen-like_C"/>
</dbReference>
<dbReference type="SUPFAM" id="SSF56496">
    <property type="entry name" value="Fibrinogen C-terminal domain-like"/>
    <property type="match status" value="4"/>
</dbReference>
<dbReference type="InterPro" id="IPR020837">
    <property type="entry name" value="Fibrinogen_CS"/>
</dbReference>
<evidence type="ECO:0000313" key="4">
    <source>
        <dbReference type="EnsemblMetazoa" id="ADIR000350-PA"/>
    </source>
</evidence>
<dbReference type="Gene3D" id="4.10.530.10">
    <property type="entry name" value="Gamma-fibrinogen Carboxyl Terminal Fragment, domain 2"/>
    <property type="match status" value="1"/>
</dbReference>
<dbReference type="EnsemblMetazoa" id="ADIR000350-RA">
    <property type="protein sequence ID" value="ADIR000350-PA"/>
    <property type="gene ID" value="ADIR000350"/>
</dbReference>
<dbReference type="PANTHER" id="PTHR19143">
    <property type="entry name" value="FIBRINOGEN/TENASCIN/ANGIOPOEITIN"/>
    <property type="match status" value="1"/>
</dbReference>
<dbReference type="SMART" id="SM00186">
    <property type="entry name" value="FBG"/>
    <property type="match status" value="4"/>
</dbReference>
<dbReference type="PANTHER" id="PTHR19143:SF327">
    <property type="entry name" value="FI21813P1-RELATED"/>
    <property type="match status" value="1"/>
</dbReference>
<feature type="domain" description="Fibrinogen C-terminal" evidence="3">
    <location>
        <begin position="993"/>
        <end position="1175"/>
    </location>
</feature>
<feature type="domain" description="Fibrinogen C-terminal" evidence="3">
    <location>
        <begin position="683"/>
        <end position="903"/>
    </location>
</feature>
<reference evidence="4" key="2">
    <citation type="submission" date="2020-05" db="UniProtKB">
        <authorList>
            <consortium name="EnsemblMetazoa"/>
        </authorList>
    </citation>
    <scope>IDENTIFICATION</scope>
    <source>
        <strain evidence="4">WRAIR2</strain>
    </source>
</reference>
<dbReference type="Gene3D" id="3.90.215.10">
    <property type="entry name" value="Gamma Fibrinogen, chain A, domain 1"/>
    <property type="match status" value="4"/>
</dbReference>
<dbReference type="PROSITE" id="PS00514">
    <property type="entry name" value="FIBRINOGEN_C_1"/>
    <property type="match status" value="2"/>
</dbReference>
<feature type="coiled-coil region" evidence="2">
    <location>
        <begin position="915"/>
        <end position="942"/>
    </location>
</feature>
<dbReference type="InterPro" id="IPR050373">
    <property type="entry name" value="Fibrinogen_C-term_domain"/>
</dbReference>
<dbReference type="Proteomes" id="UP000075884">
    <property type="component" value="Unassembled WGS sequence"/>
</dbReference>
<dbReference type="InterPro" id="IPR002181">
    <property type="entry name" value="Fibrinogen_a/b/g_C_dom"/>
</dbReference>
<dbReference type="GO" id="GO:0005615">
    <property type="term" value="C:extracellular space"/>
    <property type="evidence" value="ECO:0007669"/>
    <property type="project" value="TreeGrafter"/>
</dbReference>
<feature type="domain" description="Fibrinogen C-terminal" evidence="3">
    <location>
        <begin position="1265"/>
        <end position="1481"/>
    </location>
</feature>
<proteinExistence type="predicted"/>
<keyword evidence="2" id="KW-0175">Coiled coil</keyword>
<evidence type="ECO:0000256" key="2">
    <source>
        <dbReference type="SAM" id="Coils"/>
    </source>
</evidence>
<evidence type="ECO:0000313" key="5">
    <source>
        <dbReference type="Proteomes" id="UP000075884"/>
    </source>
</evidence>
<keyword evidence="1" id="KW-1015">Disulfide bond</keyword>
<keyword evidence="5" id="KW-1185">Reference proteome</keyword>
<name>A0A182MY95_9DIPT</name>
<organism evidence="4 5">
    <name type="scientific">Anopheles dirus</name>
    <dbReference type="NCBI Taxonomy" id="7168"/>
    <lineage>
        <taxon>Eukaryota</taxon>
        <taxon>Metazoa</taxon>
        <taxon>Ecdysozoa</taxon>
        <taxon>Arthropoda</taxon>
        <taxon>Hexapoda</taxon>
        <taxon>Insecta</taxon>
        <taxon>Pterygota</taxon>
        <taxon>Neoptera</taxon>
        <taxon>Endopterygota</taxon>
        <taxon>Diptera</taxon>
        <taxon>Nematocera</taxon>
        <taxon>Culicoidea</taxon>
        <taxon>Culicidae</taxon>
        <taxon>Anophelinae</taxon>
        <taxon>Anopheles</taxon>
    </lineage>
</organism>
<reference evidence="5" key="1">
    <citation type="submission" date="2013-03" db="EMBL/GenBank/DDBJ databases">
        <title>The Genome Sequence of Anopheles dirus WRAIR2.</title>
        <authorList>
            <consortium name="The Broad Institute Genomics Platform"/>
            <person name="Neafsey D.E."/>
            <person name="Walton C."/>
            <person name="Walker B."/>
            <person name="Young S.K."/>
            <person name="Zeng Q."/>
            <person name="Gargeya S."/>
            <person name="Fitzgerald M."/>
            <person name="Haas B."/>
            <person name="Abouelleil A."/>
            <person name="Allen A.W."/>
            <person name="Alvarado L."/>
            <person name="Arachchi H.M."/>
            <person name="Berlin A.M."/>
            <person name="Chapman S.B."/>
            <person name="Gainer-Dewar J."/>
            <person name="Goldberg J."/>
            <person name="Griggs A."/>
            <person name="Gujja S."/>
            <person name="Hansen M."/>
            <person name="Howarth C."/>
            <person name="Imamovic A."/>
            <person name="Ireland A."/>
            <person name="Larimer J."/>
            <person name="McCowan C."/>
            <person name="Murphy C."/>
            <person name="Pearson M."/>
            <person name="Poon T.W."/>
            <person name="Priest M."/>
            <person name="Roberts A."/>
            <person name="Saif S."/>
            <person name="Shea T."/>
            <person name="Sisk P."/>
            <person name="Sykes S."/>
            <person name="Wortman J."/>
            <person name="Nusbaum C."/>
            <person name="Birren B."/>
        </authorList>
    </citation>
    <scope>NUCLEOTIDE SEQUENCE [LARGE SCALE GENOMIC DNA]</scope>
    <source>
        <strain evidence="5">WRAIR2</strain>
    </source>
</reference>
<sequence length="1482" mass="170493">MNEQMAQNVILYQERLDLLSQKVDSGLLNHVGNITKSIDTLEKQMKELELTNQKILEIVLVNITQLSAQVVAEAVTSTSKLEDQLKEIRNENSAMIETVKGSISTLDEKMEELDISNTNAFTSLRGYIGLLSSELSSSLEDLSDSGKGLSTHLEQRMEQLTSYTGVYSWSYPGHGYGFHVYREGLQSHGYGGDWIVFQRRFDGSVEFNRSWTDYKHGFGDPHGEHWLGLNKLHSILLTGRHELLIELETFYREVMYAKYDDFQLGGDSEGYKLKSLGGCTGTVKDSLTKHIGKVFVTYDKNDANNCARSYGGGWWFDKCYHAHLNGRYHGRHHQHKKGVSWNAFHQEYTMKMHSVSTMRILVTCGLFVAVQFRPVAAEVSGFGFEMLLVRLEAFESRINEQLVLLSQKVDSVILNNNNMKVFENTNTNAFTSLRSNISSLSNGLSTSVDHLSDSGKKLFKRLEDVLEKQMKELRTVNNKIFEIIPTNITQLSAQVKVEAMSSTSKLQDQLKEIRKENSANFERVAKTVGSTLDEKLKVFENTNTKAFTNLRSYFTLLSSRLNTSVGHLTDSGKMLFKNLEDVLKKKMKELEITNNNIFEIIPTNITQLSAQVKAETATSTSKLEDQLKEIRKENSANFDRVAKTVSTLDEKLKVFENTNTNAFTNLRNYVSQLSSKLGTTLEDLSDSGKELSTHLEHRMEQLTSYTGVYSWMQPSHDFGFHVYREGLQSHGYGGDWIVFQRRFDGSVEFNRSWTDYEHGFGDPRGEHWLGLKKLRNILSTGRHELLVELETFYREVMYAKYDDFQLGKESEGYKLKSLGCYTGNAEDSLRNHIGMLFVTFDKNDVNNCVRLYGGGWWFHKCYSAHLNGRYYQRYHHKNKGVSWNLYEMDYSMKSTKMMMLMVRLEALESLFNERLELLDQKVDSIISNNNKLNQRLWELELETSDNFEKVIKRIKKLEQTHQKSFGDLRSYVTQHSDGVATAVDYLTQAGVNETKLLTQQRMEELTAIAGVYTTKYDSSKYAFRVYRDGLQNHGYGGNWTVFQRRIDGSVAFNRSILEYQFGFGDLSGEHWLGLDKLYAVLSTGRHELLIELEDFDGNIGYANYDDFQIGNFTESYKIKSIGSYSGTAGDALKYHEGKKFSTFDYNDGNNCARDSGGGGWFDNMFCYYMHLNGQYRQKNDRLMDAFESRMLDSLNKLEEQLQEFKKETSANFEIETKASSRIEKQFEEFEKTHKKSFEDLRAYVTQRSDGVATAVEYLSQASVNQTKLLTQQRMEELTAVAGVYIANYNTWYYAFRVYRDGFQNHRYGGNWTVFQRRIDGSVNFNRSWSDYRNGFGDLHGEHWLGLEKLNAVLITGRHELLIELEDFDGYIVYAKYDDFQIGDVDESYKIESIGSYSGTAGDALRYHVGKKFSTFDYNDGYNCALNSGGGGWFNSMFCYRMHLNGHYRQRGYESDYMDGIFWESFTEYSLKATKMMIRQYSS</sequence>
<feature type="coiled-coil region" evidence="2">
    <location>
        <begin position="31"/>
        <end position="98"/>
    </location>
</feature>
<dbReference type="InterPro" id="IPR014716">
    <property type="entry name" value="Fibrinogen_a/b/g_C_1"/>
</dbReference>
<dbReference type="STRING" id="7168.A0A182MY95"/>
<accession>A0A182MY95</accession>
<feature type="domain" description="Fibrinogen C-terminal" evidence="3">
    <location>
        <begin position="140"/>
        <end position="363"/>
    </location>
</feature>
<dbReference type="Pfam" id="PF00147">
    <property type="entry name" value="Fibrinogen_C"/>
    <property type="match status" value="4"/>
</dbReference>
<dbReference type="CDD" id="cd00087">
    <property type="entry name" value="FReD"/>
    <property type="match status" value="4"/>
</dbReference>
<evidence type="ECO:0000256" key="1">
    <source>
        <dbReference type="ARBA" id="ARBA00023157"/>
    </source>
</evidence>
<protein>
    <recommendedName>
        <fullName evidence="3">Fibrinogen C-terminal domain-containing protein</fullName>
    </recommendedName>
</protein>
<dbReference type="VEuPathDB" id="VectorBase:ADIR000350"/>
<dbReference type="PROSITE" id="PS51406">
    <property type="entry name" value="FIBRINOGEN_C_2"/>
    <property type="match status" value="4"/>
</dbReference>
<evidence type="ECO:0000259" key="3">
    <source>
        <dbReference type="PROSITE" id="PS51406"/>
    </source>
</evidence>